<reference evidence="1 2" key="1">
    <citation type="submission" date="2013-08" db="EMBL/GenBank/DDBJ databases">
        <authorList>
            <person name="Weinstock G."/>
            <person name="Sodergren E."/>
            <person name="Wylie T."/>
            <person name="Fulton L."/>
            <person name="Fulton R."/>
            <person name="Fronick C."/>
            <person name="O'Laughlin M."/>
            <person name="Godfrey J."/>
            <person name="Miner T."/>
            <person name="Herter B."/>
            <person name="Appelbaum E."/>
            <person name="Cordes M."/>
            <person name="Lek S."/>
            <person name="Wollam A."/>
            <person name="Pepin K.H."/>
            <person name="Palsikar V.B."/>
            <person name="Mitreva M."/>
            <person name="Wilson R.K."/>
        </authorList>
    </citation>
    <scope>NUCLEOTIDE SEQUENCE [LARGE SCALE GENOMIC DNA]</scope>
    <source>
        <strain evidence="1 2">F0542</strain>
    </source>
</reference>
<sequence length="41" mass="4689">MEAIPHQECMDIRAPHEHWVDLRDLDPRGLESGDMLDCGSL</sequence>
<evidence type="ECO:0000313" key="1">
    <source>
        <dbReference type="EMBL" id="ERH24180.1"/>
    </source>
</evidence>
<keyword evidence="2" id="KW-1185">Reference proteome</keyword>
<name>U1Q8M3_9ACTO</name>
<organism evidence="1 2">
    <name type="scientific">Actinomyces johnsonii F0542</name>
    <dbReference type="NCBI Taxonomy" id="1321818"/>
    <lineage>
        <taxon>Bacteria</taxon>
        <taxon>Bacillati</taxon>
        <taxon>Actinomycetota</taxon>
        <taxon>Actinomycetes</taxon>
        <taxon>Actinomycetales</taxon>
        <taxon>Actinomycetaceae</taxon>
        <taxon>Actinomyces</taxon>
    </lineage>
</organism>
<dbReference type="EMBL" id="AWSE01000068">
    <property type="protein sequence ID" value="ERH24180.1"/>
    <property type="molecule type" value="Genomic_DNA"/>
</dbReference>
<dbReference type="HOGENOM" id="CLU_3264497_0_0_11"/>
<protein>
    <submittedName>
        <fullName evidence="1">Uncharacterized protein</fullName>
    </submittedName>
</protein>
<gene>
    <name evidence="1" type="ORF">HMPREF1979_01434</name>
</gene>
<proteinExistence type="predicted"/>
<evidence type="ECO:0000313" key="2">
    <source>
        <dbReference type="Proteomes" id="UP000016536"/>
    </source>
</evidence>
<dbReference type="Proteomes" id="UP000016536">
    <property type="component" value="Unassembled WGS sequence"/>
</dbReference>
<accession>U1Q8M3</accession>
<comment type="caution">
    <text evidence="1">The sequence shown here is derived from an EMBL/GenBank/DDBJ whole genome shotgun (WGS) entry which is preliminary data.</text>
</comment>
<dbReference type="AlphaFoldDB" id="U1Q8M3"/>